<evidence type="ECO:0000256" key="2">
    <source>
        <dbReference type="ARBA" id="ARBA00022692"/>
    </source>
</evidence>
<evidence type="ECO:0000256" key="3">
    <source>
        <dbReference type="ARBA" id="ARBA00022989"/>
    </source>
</evidence>
<feature type="transmembrane region" description="Helical" evidence="5">
    <location>
        <begin position="142"/>
        <end position="162"/>
    </location>
</feature>
<protein>
    <submittedName>
        <fullName evidence="7">Phosphatase PAP2 family protein</fullName>
    </submittedName>
</protein>
<feature type="domain" description="Phosphatidic acid phosphatase type 2/haloperoxidase" evidence="6">
    <location>
        <begin position="150"/>
        <end position="263"/>
    </location>
</feature>
<evidence type="ECO:0000313" key="8">
    <source>
        <dbReference type="EMBL" id="MCU4971357.1"/>
    </source>
</evidence>
<name>A0AAP2YWY0_9EURY</name>
<comment type="subcellular location">
    <subcellularLocation>
        <location evidence="1">Membrane</location>
        <topology evidence="1">Multi-pass membrane protein</topology>
    </subcellularLocation>
</comment>
<dbReference type="SMART" id="SM00014">
    <property type="entry name" value="acidPPc"/>
    <property type="match status" value="1"/>
</dbReference>
<dbReference type="InterPro" id="IPR052185">
    <property type="entry name" value="IPC_Synthase-Related"/>
</dbReference>
<dbReference type="EMBL" id="JAOPKB010000001">
    <property type="protein sequence ID" value="MCU4971357.1"/>
    <property type="molecule type" value="Genomic_DNA"/>
</dbReference>
<feature type="transmembrane region" description="Helical" evidence="5">
    <location>
        <begin position="248"/>
        <end position="266"/>
    </location>
</feature>
<dbReference type="PANTHER" id="PTHR31310">
    <property type="match status" value="1"/>
</dbReference>
<dbReference type="Pfam" id="PF14378">
    <property type="entry name" value="PAP2_3"/>
    <property type="match status" value="1"/>
</dbReference>
<feature type="transmembrane region" description="Helical" evidence="5">
    <location>
        <begin position="6"/>
        <end position="26"/>
    </location>
</feature>
<dbReference type="Gene3D" id="1.20.144.10">
    <property type="entry name" value="Phosphatidic acid phosphatase type 2/haloperoxidase"/>
    <property type="match status" value="1"/>
</dbReference>
<evidence type="ECO:0000259" key="6">
    <source>
        <dbReference type="SMART" id="SM00014"/>
    </source>
</evidence>
<dbReference type="Proteomes" id="UP001321018">
    <property type="component" value="Unassembled WGS sequence"/>
</dbReference>
<sequence>MALVDLVGDVALVVIPMLVVTALTLIGPRRLSAAVRTYRWRLAAITTPLLLLVAVLVARVMTRDLLGELSRRVVGTYFTGSIFSFEYVIFETNPVVFLQSFQTEPLTAYFAFIYVYGYVFLLVFPFIAYFALSEMDDLNTLVVAYTANYAIGLVLYTLFIAYGPRNYNPLIFESLLYDAFPDFGYLTHEVNEPTNVFPSLHTSLSMTVLFMAWQTRDKYPLWVPISAVFAISVVVSTMYLGIHWFSDVVVGTLLALCSVYLGRRYTERDLDESLREFLRRNLEQVRTSVGW</sequence>
<accession>A0AAP2YWY0</accession>
<dbReference type="InterPro" id="IPR036938">
    <property type="entry name" value="PAP2/HPO_sf"/>
</dbReference>
<comment type="caution">
    <text evidence="7">The sequence shown here is derived from an EMBL/GenBank/DDBJ whole genome shotgun (WGS) entry which is preliminary data.</text>
</comment>
<evidence type="ECO:0000313" key="9">
    <source>
        <dbReference type="Proteomes" id="UP001320972"/>
    </source>
</evidence>
<keyword evidence="9" id="KW-1185">Reference proteome</keyword>
<evidence type="ECO:0000256" key="1">
    <source>
        <dbReference type="ARBA" id="ARBA00004141"/>
    </source>
</evidence>
<evidence type="ECO:0000256" key="4">
    <source>
        <dbReference type="ARBA" id="ARBA00023136"/>
    </source>
</evidence>
<keyword evidence="4 5" id="KW-0472">Membrane</keyword>
<dbReference type="EMBL" id="JAOPKA010000001">
    <property type="protein sequence ID" value="MCU4740507.1"/>
    <property type="molecule type" value="Genomic_DNA"/>
</dbReference>
<feature type="transmembrane region" description="Helical" evidence="5">
    <location>
        <begin position="108"/>
        <end position="130"/>
    </location>
</feature>
<proteinExistence type="predicted"/>
<dbReference type="PANTHER" id="PTHR31310:SF7">
    <property type="entry name" value="PA-PHOSPHATASE RELATED-FAMILY PROTEIN DDB_G0268928"/>
    <property type="match status" value="1"/>
</dbReference>
<dbReference type="SUPFAM" id="SSF48317">
    <property type="entry name" value="Acid phosphatase/Vanadium-dependent haloperoxidase"/>
    <property type="match status" value="1"/>
</dbReference>
<evidence type="ECO:0000256" key="5">
    <source>
        <dbReference type="SAM" id="Phobius"/>
    </source>
</evidence>
<gene>
    <name evidence="8" type="ORF">OB955_01205</name>
    <name evidence="7" type="ORF">OB960_03730</name>
</gene>
<dbReference type="InterPro" id="IPR026841">
    <property type="entry name" value="Aur1/Ipt1"/>
</dbReference>
<dbReference type="RefSeq" id="WP_338002334.1">
    <property type="nucleotide sequence ID" value="NZ_JAOPKA010000001.1"/>
</dbReference>
<evidence type="ECO:0000313" key="10">
    <source>
        <dbReference type="Proteomes" id="UP001321018"/>
    </source>
</evidence>
<dbReference type="Proteomes" id="UP001320972">
    <property type="component" value="Unassembled WGS sequence"/>
</dbReference>
<dbReference type="GO" id="GO:0016020">
    <property type="term" value="C:membrane"/>
    <property type="evidence" value="ECO:0007669"/>
    <property type="project" value="UniProtKB-SubCell"/>
</dbReference>
<keyword evidence="3 5" id="KW-1133">Transmembrane helix</keyword>
<organism evidence="7 10">
    <name type="scientific">Natronoglomus mannanivorans</name>
    <dbReference type="NCBI Taxonomy" id="2979990"/>
    <lineage>
        <taxon>Archaea</taxon>
        <taxon>Methanobacteriati</taxon>
        <taxon>Methanobacteriota</taxon>
        <taxon>Stenosarchaea group</taxon>
        <taxon>Halobacteria</taxon>
        <taxon>Halobacteriales</taxon>
        <taxon>Natrialbaceae</taxon>
        <taxon>Natronoglomus</taxon>
    </lineage>
</organism>
<evidence type="ECO:0000313" key="7">
    <source>
        <dbReference type="EMBL" id="MCU4740507.1"/>
    </source>
</evidence>
<feature type="transmembrane region" description="Helical" evidence="5">
    <location>
        <begin position="38"/>
        <end position="61"/>
    </location>
</feature>
<dbReference type="CDD" id="cd03386">
    <property type="entry name" value="PAP2_Aur1_like"/>
    <property type="match status" value="1"/>
</dbReference>
<dbReference type="InterPro" id="IPR000326">
    <property type="entry name" value="PAP2/HPO"/>
</dbReference>
<dbReference type="AlphaFoldDB" id="A0AAP2YWY0"/>
<keyword evidence="2 5" id="KW-0812">Transmembrane</keyword>
<feature type="transmembrane region" description="Helical" evidence="5">
    <location>
        <begin position="221"/>
        <end position="242"/>
    </location>
</feature>
<reference evidence="7 9" key="1">
    <citation type="submission" date="2022-09" db="EMBL/GenBank/DDBJ databases">
        <title>Enrichment on poylsaccharides allowed isolation of novel metabolic and taxonomic groups of Haloarchaea.</title>
        <authorList>
            <person name="Sorokin D.Y."/>
            <person name="Elcheninov A.G."/>
            <person name="Khizhniak T.V."/>
            <person name="Kolganova T.V."/>
            <person name="Kublanov I.V."/>
        </authorList>
    </citation>
    <scope>NUCLEOTIDE SEQUENCE</scope>
    <source>
        <strain evidence="8 9">AArc-m2/3/4</strain>
        <strain evidence="7">AArc-xg1-1</strain>
    </source>
</reference>